<proteinExistence type="inferred from homology"/>
<feature type="domain" description="ABC transporter" evidence="12">
    <location>
        <begin position="396"/>
        <end position="619"/>
    </location>
</feature>
<protein>
    <submittedName>
        <fullName evidence="14">ATP-binding cassette, subfamily B</fullName>
    </submittedName>
</protein>
<dbReference type="PANTHER" id="PTHR43394:SF1">
    <property type="entry name" value="ATP-BINDING CASSETTE SUB-FAMILY B MEMBER 10, MITOCHONDRIAL"/>
    <property type="match status" value="1"/>
</dbReference>
<evidence type="ECO:0000259" key="12">
    <source>
        <dbReference type="PROSITE" id="PS50893"/>
    </source>
</evidence>
<dbReference type="RefSeq" id="WP_091343989.1">
    <property type="nucleotide sequence ID" value="NZ_FMHV01000002.1"/>
</dbReference>
<evidence type="ECO:0000256" key="2">
    <source>
        <dbReference type="ARBA" id="ARBA00022448"/>
    </source>
</evidence>
<keyword evidence="9 11" id="KW-0472">Membrane</keyword>
<keyword evidence="6" id="KW-0547">Nucleotide-binding</keyword>
<keyword evidence="15" id="KW-1185">Reference proteome</keyword>
<accession>A0A1C6SSC7</accession>
<keyword evidence="2" id="KW-0813">Transport</keyword>
<evidence type="ECO:0000259" key="13">
    <source>
        <dbReference type="PROSITE" id="PS50929"/>
    </source>
</evidence>
<dbReference type="STRING" id="568872.GA0070624_4435"/>
<gene>
    <name evidence="14" type="ORF">GA0070624_4435</name>
</gene>
<dbReference type="OrthoDB" id="9806127at2"/>
<dbReference type="Pfam" id="PF00005">
    <property type="entry name" value="ABC_tran"/>
    <property type="match status" value="1"/>
</dbReference>
<dbReference type="SUPFAM" id="SSF90123">
    <property type="entry name" value="ABC transporter transmembrane region"/>
    <property type="match status" value="1"/>
</dbReference>
<evidence type="ECO:0000256" key="3">
    <source>
        <dbReference type="ARBA" id="ARBA00022475"/>
    </source>
</evidence>
<feature type="transmembrane region" description="Helical" evidence="11">
    <location>
        <begin position="113"/>
        <end position="133"/>
    </location>
</feature>
<name>A0A1C6SSC7_9ACTN</name>
<dbReference type="PROSITE" id="PS00211">
    <property type="entry name" value="ABC_TRANSPORTER_1"/>
    <property type="match status" value="1"/>
</dbReference>
<dbReference type="InterPro" id="IPR027417">
    <property type="entry name" value="P-loop_NTPase"/>
</dbReference>
<evidence type="ECO:0000256" key="6">
    <source>
        <dbReference type="ARBA" id="ARBA00022741"/>
    </source>
</evidence>
<evidence type="ECO:0000256" key="4">
    <source>
        <dbReference type="ARBA" id="ARBA00022519"/>
    </source>
</evidence>
<dbReference type="PROSITE" id="PS50893">
    <property type="entry name" value="ABC_TRANSPORTER_2"/>
    <property type="match status" value="1"/>
</dbReference>
<evidence type="ECO:0000256" key="9">
    <source>
        <dbReference type="ARBA" id="ARBA00023136"/>
    </source>
</evidence>
<keyword evidence="5 11" id="KW-0812">Transmembrane</keyword>
<comment type="subcellular location">
    <subcellularLocation>
        <location evidence="1">Cell inner membrane</location>
        <topology evidence="1">Multi-pass membrane protein</topology>
    </subcellularLocation>
</comment>
<dbReference type="InterPro" id="IPR003593">
    <property type="entry name" value="AAA+_ATPase"/>
</dbReference>
<keyword evidence="8 11" id="KW-1133">Transmembrane helix</keyword>
<evidence type="ECO:0000256" key="8">
    <source>
        <dbReference type="ARBA" id="ARBA00022989"/>
    </source>
</evidence>
<feature type="transmembrane region" description="Helical" evidence="11">
    <location>
        <begin position="61"/>
        <end position="81"/>
    </location>
</feature>
<evidence type="ECO:0000256" key="7">
    <source>
        <dbReference type="ARBA" id="ARBA00022840"/>
    </source>
</evidence>
<dbReference type="Gene3D" id="1.20.1560.10">
    <property type="entry name" value="ABC transporter type 1, transmembrane domain"/>
    <property type="match status" value="1"/>
</dbReference>
<dbReference type="InterPro" id="IPR017871">
    <property type="entry name" value="ABC_transporter-like_CS"/>
</dbReference>
<evidence type="ECO:0000256" key="11">
    <source>
        <dbReference type="SAM" id="Phobius"/>
    </source>
</evidence>
<dbReference type="PANTHER" id="PTHR43394">
    <property type="entry name" value="ATP-DEPENDENT PERMEASE MDL1, MITOCHONDRIAL"/>
    <property type="match status" value="1"/>
</dbReference>
<feature type="transmembrane region" description="Helical" evidence="11">
    <location>
        <begin position="219"/>
        <end position="237"/>
    </location>
</feature>
<evidence type="ECO:0000256" key="5">
    <source>
        <dbReference type="ARBA" id="ARBA00022692"/>
    </source>
</evidence>
<evidence type="ECO:0000256" key="1">
    <source>
        <dbReference type="ARBA" id="ARBA00004429"/>
    </source>
</evidence>
<dbReference type="InterPro" id="IPR039421">
    <property type="entry name" value="Type_1_exporter"/>
</dbReference>
<dbReference type="Pfam" id="PF00664">
    <property type="entry name" value="ABC_membrane"/>
    <property type="match status" value="1"/>
</dbReference>
<feature type="domain" description="ABC transmembrane type-1" evidence="13">
    <location>
        <begin position="66"/>
        <end position="362"/>
    </location>
</feature>
<dbReference type="InterPro" id="IPR011527">
    <property type="entry name" value="ABC1_TM_dom"/>
</dbReference>
<dbReference type="GO" id="GO:0005886">
    <property type="term" value="C:plasma membrane"/>
    <property type="evidence" value="ECO:0007669"/>
    <property type="project" value="UniProtKB-SubCell"/>
</dbReference>
<feature type="transmembrane region" description="Helical" evidence="11">
    <location>
        <begin position="190"/>
        <end position="213"/>
    </location>
</feature>
<dbReference type="GO" id="GO:0015421">
    <property type="term" value="F:ABC-type oligopeptide transporter activity"/>
    <property type="evidence" value="ECO:0007669"/>
    <property type="project" value="TreeGrafter"/>
</dbReference>
<dbReference type="PROSITE" id="PS50929">
    <property type="entry name" value="ABC_TM1F"/>
    <property type="match status" value="1"/>
</dbReference>
<dbReference type="AlphaFoldDB" id="A0A1C6SSC7"/>
<dbReference type="GO" id="GO:0005524">
    <property type="term" value="F:ATP binding"/>
    <property type="evidence" value="ECO:0007669"/>
    <property type="project" value="UniProtKB-KW"/>
</dbReference>
<dbReference type="InterPro" id="IPR003439">
    <property type="entry name" value="ABC_transporter-like_ATP-bd"/>
</dbReference>
<evidence type="ECO:0000313" key="15">
    <source>
        <dbReference type="Proteomes" id="UP000199413"/>
    </source>
</evidence>
<dbReference type="SMART" id="SM00382">
    <property type="entry name" value="AAA"/>
    <property type="match status" value="1"/>
</dbReference>
<keyword evidence="4" id="KW-0997">Cell inner membrane</keyword>
<dbReference type="FunFam" id="3.40.50.300:FF:000221">
    <property type="entry name" value="Multidrug ABC transporter ATP-binding protein"/>
    <property type="match status" value="1"/>
</dbReference>
<sequence length="619" mass="68004">MTRTPLDGTGKDGRDLGSRLRDAVPLVVEPPGAESRGQTVREDTSGERGLVRRLAWELRPYWLRILGLLLLSMLATPLALLTPVPLKIVIDGVLGSHPAPPVLRSILPAESDAVLLTAAALFFVAVALLTQLLDLATTVLRTFVGERLLLDLRTRLFRHVQRLSVSYHDLRGTTDSTYRIQYDATATQQIAVDTIPSFVTAALTLGAMLYVTAKIDGQLALVALAISPVLLLASWTYRRRLRKQSRQVKKLESGAMSVVQEALSAVRVVQAFGREEHEEQRFVRRFHEGMWARIRYTLASSRYALTVGLTTAAGTAAVLYLGARNVQSGSMTVGDLVLVMTYLSQLYAPLKTMSKKAGSLQNHLASAERAFALLDEEPDVKEHLWARLLPRARAGIVFQDVSFAYDSERPVLQDVSFRVKPGTRVGVAGATGAGKTTLVSLLNRFYDPTEGRILLDGIDLREYRLADLRNQFAIVLQEPLLFSTSIAENIAYARPDASREEIVAAARAAGAHDFISALPDGYDTLVGERGTRLSGGERQRVSLARAFLKDAPVLILDEPTSSVDVNTEAAIMEAMYRLMEGRTTFMIAHRLSTLEACDELIEINQGRVTRMSEGLRTGV</sequence>
<comment type="similarity">
    <text evidence="10">Belongs to the ABC transporter superfamily. Siderophore-Fe(3+) uptake transporter (SIUT) (TC 3.A.1.21) family.</text>
</comment>
<reference evidence="15" key="1">
    <citation type="submission" date="2016-06" db="EMBL/GenBank/DDBJ databases">
        <authorList>
            <person name="Varghese N."/>
            <person name="Submissions Spin"/>
        </authorList>
    </citation>
    <scope>NUCLEOTIDE SEQUENCE [LARGE SCALE GENOMIC DNA]</scope>
    <source>
        <strain evidence="15">DSM 45431</strain>
    </source>
</reference>
<keyword evidence="3" id="KW-1003">Cell membrane</keyword>
<dbReference type="EMBL" id="FMHV01000002">
    <property type="protein sequence ID" value="SCL32279.1"/>
    <property type="molecule type" value="Genomic_DNA"/>
</dbReference>
<evidence type="ECO:0000256" key="10">
    <source>
        <dbReference type="ARBA" id="ARBA00023455"/>
    </source>
</evidence>
<feature type="transmembrane region" description="Helical" evidence="11">
    <location>
        <begin position="303"/>
        <end position="323"/>
    </location>
</feature>
<keyword evidence="7 14" id="KW-0067">ATP-binding</keyword>
<dbReference type="Proteomes" id="UP000199413">
    <property type="component" value="Unassembled WGS sequence"/>
</dbReference>
<evidence type="ECO:0000313" key="14">
    <source>
        <dbReference type="EMBL" id="SCL32279.1"/>
    </source>
</evidence>
<dbReference type="SUPFAM" id="SSF52540">
    <property type="entry name" value="P-loop containing nucleoside triphosphate hydrolases"/>
    <property type="match status" value="1"/>
</dbReference>
<organism evidence="14 15">
    <name type="scientific">Micromonospora rhizosphaerae</name>
    <dbReference type="NCBI Taxonomy" id="568872"/>
    <lineage>
        <taxon>Bacteria</taxon>
        <taxon>Bacillati</taxon>
        <taxon>Actinomycetota</taxon>
        <taxon>Actinomycetes</taxon>
        <taxon>Micromonosporales</taxon>
        <taxon>Micromonosporaceae</taxon>
        <taxon>Micromonospora</taxon>
    </lineage>
</organism>
<dbReference type="Gene3D" id="3.40.50.300">
    <property type="entry name" value="P-loop containing nucleotide triphosphate hydrolases"/>
    <property type="match status" value="1"/>
</dbReference>
<dbReference type="InterPro" id="IPR036640">
    <property type="entry name" value="ABC1_TM_sf"/>
</dbReference>
<dbReference type="GO" id="GO:0016887">
    <property type="term" value="F:ATP hydrolysis activity"/>
    <property type="evidence" value="ECO:0007669"/>
    <property type="project" value="InterPro"/>
</dbReference>